<dbReference type="Proteomes" id="UP000015241">
    <property type="component" value="Unassembled WGS sequence"/>
</dbReference>
<reference evidence="2 3" key="1">
    <citation type="journal article" date="2012" name="Science">
        <title>The Paleozoic origin of enzymatic lignin decomposition reconstructed from 31 fungal genomes.</title>
        <authorList>
            <person name="Floudas D."/>
            <person name="Binder M."/>
            <person name="Riley R."/>
            <person name="Barry K."/>
            <person name="Blanchette R.A."/>
            <person name="Henrissat B."/>
            <person name="Martinez A.T."/>
            <person name="Otillar R."/>
            <person name="Spatafora J.W."/>
            <person name="Yadav J.S."/>
            <person name="Aerts A."/>
            <person name="Benoit I."/>
            <person name="Boyd A."/>
            <person name="Carlson A."/>
            <person name="Copeland A."/>
            <person name="Coutinho P.M."/>
            <person name="de Vries R.P."/>
            <person name="Ferreira P."/>
            <person name="Findley K."/>
            <person name="Foster B."/>
            <person name="Gaskell J."/>
            <person name="Glotzer D."/>
            <person name="Gorecki P."/>
            <person name="Heitman J."/>
            <person name="Hesse C."/>
            <person name="Hori C."/>
            <person name="Igarashi K."/>
            <person name="Jurgens J.A."/>
            <person name="Kallen N."/>
            <person name="Kersten P."/>
            <person name="Kohler A."/>
            <person name="Kuees U."/>
            <person name="Kumar T.K.A."/>
            <person name="Kuo A."/>
            <person name="LaButti K."/>
            <person name="Larrondo L.F."/>
            <person name="Lindquist E."/>
            <person name="Ling A."/>
            <person name="Lombard V."/>
            <person name="Lucas S."/>
            <person name="Lundell T."/>
            <person name="Martin R."/>
            <person name="McLaughlin D.J."/>
            <person name="Morgenstern I."/>
            <person name="Morin E."/>
            <person name="Murat C."/>
            <person name="Nagy L.G."/>
            <person name="Nolan M."/>
            <person name="Ohm R.A."/>
            <person name="Patyshakuliyeva A."/>
            <person name="Rokas A."/>
            <person name="Ruiz-Duenas F.J."/>
            <person name="Sabat G."/>
            <person name="Salamov A."/>
            <person name="Samejima M."/>
            <person name="Schmutz J."/>
            <person name="Slot J.C."/>
            <person name="St John F."/>
            <person name="Stenlid J."/>
            <person name="Sun H."/>
            <person name="Sun S."/>
            <person name="Syed K."/>
            <person name="Tsang A."/>
            <person name="Wiebenga A."/>
            <person name="Young D."/>
            <person name="Pisabarro A."/>
            <person name="Eastwood D.C."/>
            <person name="Martin F."/>
            <person name="Cullen D."/>
            <person name="Grigoriev I.V."/>
            <person name="Hibbett D.S."/>
        </authorList>
    </citation>
    <scope>NUCLEOTIDE SEQUENCE</scope>
    <source>
        <strain evidence="3">FP-58527</strain>
    </source>
</reference>
<accession>S8EVG9</accession>
<sequence length="172" mass="19873">MPTALQLQTIHNIIDAVEREEYTGGTFQSNERKHQRAQYLTSEAHNILVTLRDEMNSVDRGAYNDLYTRLDYAERFSDASRHMQVAEEFWEFALRVFQDVSYRFITGSTRPKIRTPPQPPRPVPEPQPSPKTSPASSVRTPPPPYGWGYKLPQAYIVGWAPGWVPITKWYYG</sequence>
<feature type="region of interest" description="Disordered" evidence="1">
    <location>
        <begin position="108"/>
        <end position="141"/>
    </location>
</feature>
<evidence type="ECO:0000256" key="1">
    <source>
        <dbReference type="SAM" id="MobiDB-lite"/>
    </source>
</evidence>
<protein>
    <submittedName>
        <fullName evidence="2">Uncharacterized protein</fullName>
    </submittedName>
</protein>
<dbReference type="InParanoid" id="S8EVG9"/>
<proteinExistence type="predicted"/>
<dbReference type="EMBL" id="KE504263">
    <property type="protein sequence ID" value="EPS93645.1"/>
    <property type="molecule type" value="Genomic_DNA"/>
</dbReference>
<name>S8EVG9_FOMSC</name>
<evidence type="ECO:0000313" key="2">
    <source>
        <dbReference type="EMBL" id="EPS93645.1"/>
    </source>
</evidence>
<dbReference type="HOGENOM" id="CLU_1555287_0_0_1"/>
<organism evidence="2 3">
    <name type="scientific">Fomitopsis schrenkii</name>
    <name type="common">Brown rot fungus</name>
    <dbReference type="NCBI Taxonomy" id="2126942"/>
    <lineage>
        <taxon>Eukaryota</taxon>
        <taxon>Fungi</taxon>
        <taxon>Dikarya</taxon>
        <taxon>Basidiomycota</taxon>
        <taxon>Agaricomycotina</taxon>
        <taxon>Agaricomycetes</taxon>
        <taxon>Polyporales</taxon>
        <taxon>Fomitopsis</taxon>
    </lineage>
</organism>
<keyword evidence="3" id="KW-1185">Reference proteome</keyword>
<dbReference type="OrthoDB" id="2792391at2759"/>
<dbReference type="AlphaFoldDB" id="S8EVG9"/>
<feature type="compositionally biased region" description="Pro residues" evidence="1">
    <location>
        <begin position="114"/>
        <end position="131"/>
    </location>
</feature>
<gene>
    <name evidence="2" type="ORF">FOMPIDRAFT_1055792</name>
</gene>
<evidence type="ECO:0000313" key="3">
    <source>
        <dbReference type="Proteomes" id="UP000015241"/>
    </source>
</evidence>